<sequence length="110" mass="12237">EEVDGTPAYKLRVTKANGDVVDLFLDQEYYIEFKADTKREVQGSEVEISTVFGDYKEVDGILFAHSMEVSFAGNPAGQVITINTIELNVEIDDDRFAMPEPKATEEEAGE</sequence>
<accession>X0UBJ5</accession>
<protein>
    <submittedName>
        <fullName evidence="1">Uncharacterized protein</fullName>
    </submittedName>
</protein>
<dbReference type="EMBL" id="BARS01014778">
    <property type="protein sequence ID" value="GAF96696.1"/>
    <property type="molecule type" value="Genomic_DNA"/>
</dbReference>
<gene>
    <name evidence="1" type="ORF">S01H1_24574</name>
</gene>
<dbReference type="Gene3D" id="2.50.20.10">
    <property type="entry name" value="Lipoprotein localisation LolA/LolB/LppX"/>
    <property type="match status" value="1"/>
</dbReference>
<proteinExistence type="predicted"/>
<organism evidence="1">
    <name type="scientific">marine sediment metagenome</name>
    <dbReference type="NCBI Taxonomy" id="412755"/>
    <lineage>
        <taxon>unclassified sequences</taxon>
        <taxon>metagenomes</taxon>
        <taxon>ecological metagenomes</taxon>
    </lineage>
</organism>
<name>X0UBJ5_9ZZZZ</name>
<dbReference type="AlphaFoldDB" id="X0UBJ5"/>
<feature type="non-terminal residue" evidence="1">
    <location>
        <position position="1"/>
    </location>
</feature>
<reference evidence="1" key="1">
    <citation type="journal article" date="2014" name="Front. Microbiol.">
        <title>High frequency of phylogenetically diverse reductive dehalogenase-homologous genes in deep subseafloor sedimentary metagenomes.</title>
        <authorList>
            <person name="Kawai M."/>
            <person name="Futagami T."/>
            <person name="Toyoda A."/>
            <person name="Takaki Y."/>
            <person name="Nishi S."/>
            <person name="Hori S."/>
            <person name="Arai W."/>
            <person name="Tsubouchi T."/>
            <person name="Morono Y."/>
            <person name="Uchiyama I."/>
            <person name="Ito T."/>
            <person name="Fujiyama A."/>
            <person name="Inagaki F."/>
            <person name="Takami H."/>
        </authorList>
    </citation>
    <scope>NUCLEOTIDE SEQUENCE</scope>
    <source>
        <strain evidence="1">Expedition CK06-06</strain>
    </source>
</reference>
<evidence type="ECO:0000313" key="1">
    <source>
        <dbReference type="EMBL" id="GAF96696.1"/>
    </source>
</evidence>
<comment type="caution">
    <text evidence="1">The sequence shown here is derived from an EMBL/GenBank/DDBJ whole genome shotgun (WGS) entry which is preliminary data.</text>
</comment>